<evidence type="ECO:0000313" key="8">
    <source>
        <dbReference type="Proteomes" id="UP000270046"/>
    </source>
</evidence>
<keyword evidence="2" id="KW-1003">Cell membrane</keyword>
<feature type="transmembrane region" description="Helical" evidence="6">
    <location>
        <begin position="389"/>
        <end position="407"/>
    </location>
</feature>
<keyword evidence="3 6" id="KW-0812">Transmembrane</keyword>
<dbReference type="AlphaFoldDB" id="A0A494VM07"/>
<feature type="transmembrane region" description="Helical" evidence="6">
    <location>
        <begin position="118"/>
        <end position="137"/>
    </location>
</feature>
<dbReference type="CDD" id="cd13128">
    <property type="entry name" value="MATE_Wzx_like"/>
    <property type="match status" value="1"/>
</dbReference>
<protein>
    <submittedName>
        <fullName evidence="7">Flippase</fullName>
    </submittedName>
</protein>
<feature type="transmembrane region" description="Helical" evidence="6">
    <location>
        <begin position="361"/>
        <end position="383"/>
    </location>
</feature>
<name>A0A494VM07_9SPHI</name>
<feature type="transmembrane region" description="Helical" evidence="6">
    <location>
        <begin position="252"/>
        <end position="275"/>
    </location>
</feature>
<organism evidence="7 8">
    <name type="scientific">Mucilaginibacter celer</name>
    <dbReference type="NCBI Taxonomy" id="2305508"/>
    <lineage>
        <taxon>Bacteria</taxon>
        <taxon>Pseudomonadati</taxon>
        <taxon>Bacteroidota</taxon>
        <taxon>Sphingobacteriia</taxon>
        <taxon>Sphingobacteriales</taxon>
        <taxon>Sphingobacteriaceae</taxon>
        <taxon>Mucilaginibacter</taxon>
    </lineage>
</organism>
<keyword evidence="4 6" id="KW-1133">Transmembrane helix</keyword>
<feature type="transmembrane region" description="Helical" evidence="6">
    <location>
        <begin position="326"/>
        <end position="349"/>
    </location>
</feature>
<dbReference type="GO" id="GO:0005886">
    <property type="term" value="C:plasma membrane"/>
    <property type="evidence" value="ECO:0007669"/>
    <property type="project" value="UniProtKB-SubCell"/>
</dbReference>
<evidence type="ECO:0000256" key="4">
    <source>
        <dbReference type="ARBA" id="ARBA00022989"/>
    </source>
</evidence>
<dbReference type="InterPro" id="IPR050833">
    <property type="entry name" value="Poly_Biosynth_Transport"/>
</dbReference>
<feature type="transmembrane region" description="Helical" evidence="6">
    <location>
        <begin position="88"/>
        <end position="106"/>
    </location>
</feature>
<sequence length="451" mass="51607">MSEQKHLIKNIFSLGIVQVANYVLPLISIPIVVRIIGPDSFGVINYYSSFVAYFMLLINYGFDYSGTRFIAIERDNAEKRNLHFTKVLYAKSILFAVSTLIFFGALTFVSHSYNESKVAIYTFLIAISWVITPNWFYQGMQKLTQVALFNFLSKLLFNVLIVVIIRQKSYYIWQPLILSLSQILVSAISLQYAIRHFKIKLLKVPFKTVLDLLWEDRMIFFSMLATNLYTDTNIVILGFYETKEHIGYFTAAWRLMFVFLVLLSLPTSQAMFPYIAESFSKNINKGIEQIKRMLPIVIYASLGFSAVLYLAANLIIHGFYGKNFDATVVIFRILTIVPVLSFINTVLGLQTMVNLKMDKAYFTIVFSGGLFSVIFNIIIINFYGYVGCAWSWIIAETLIALVLNRYLSKKGYKLFVPGYFNPLAIADEMKTLIVNFKKGRSAKISNNNQSV</sequence>
<dbReference type="Proteomes" id="UP000270046">
    <property type="component" value="Chromosome"/>
</dbReference>
<dbReference type="KEGG" id="muh:HYN43_007400"/>
<evidence type="ECO:0000256" key="1">
    <source>
        <dbReference type="ARBA" id="ARBA00004651"/>
    </source>
</evidence>
<evidence type="ECO:0000256" key="5">
    <source>
        <dbReference type="ARBA" id="ARBA00023136"/>
    </source>
</evidence>
<dbReference type="InterPro" id="IPR002797">
    <property type="entry name" value="Polysacc_synth"/>
</dbReference>
<dbReference type="RefSeq" id="WP_119408833.1">
    <property type="nucleotide sequence ID" value="NZ_CP032869.1"/>
</dbReference>
<evidence type="ECO:0000256" key="6">
    <source>
        <dbReference type="SAM" id="Phobius"/>
    </source>
</evidence>
<dbReference type="PANTHER" id="PTHR30250">
    <property type="entry name" value="PST FAMILY PREDICTED COLANIC ACID TRANSPORTER"/>
    <property type="match status" value="1"/>
</dbReference>
<gene>
    <name evidence="7" type="ORF">HYN43_007400</name>
</gene>
<dbReference type="Pfam" id="PF01943">
    <property type="entry name" value="Polysacc_synt"/>
    <property type="match status" value="1"/>
</dbReference>
<feature type="transmembrane region" description="Helical" evidence="6">
    <location>
        <begin position="219"/>
        <end position="240"/>
    </location>
</feature>
<dbReference type="PANTHER" id="PTHR30250:SF11">
    <property type="entry name" value="O-ANTIGEN TRANSPORTER-RELATED"/>
    <property type="match status" value="1"/>
</dbReference>
<feature type="transmembrane region" description="Helical" evidence="6">
    <location>
        <begin position="12"/>
        <end position="37"/>
    </location>
</feature>
<accession>A0A494VM07</accession>
<keyword evidence="8" id="KW-1185">Reference proteome</keyword>
<feature type="transmembrane region" description="Helical" evidence="6">
    <location>
        <begin position="296"/>
        <end position="320"/>
    </location>
</feature>
<evidence type="ECO:0000256" key="3">
    <source>
        <dbReference type="ARBA" id="ARBA00022692"/>
    </source>
</evidence>
<feature type="transmembrane region" description="Helical" evidence="6">
    <location>
        <begin position="43"/>
        <end position="62"/>
    </location>
</feature>
<proteinExistence type="predicted"/>
<evidence type="ECO:0000313" key="7">
    <source>
        <dbReference type="EMBL" id="AYL95129.1"/>
    </source>
</evidence>
<dbReference type="EMBL" id="CP032869">
    <property type="protein sequence ID" value="AYL95129.1"/>
    <property type="molecule type" value="Genomic_DNA"/>
</dbReference>
<dbReference type="OrthoDB" id="9815702at2"/>
<reference evidence="7 8" key="1">
    <citation type="submission" date="2018-10" db="EMBL/GenBank/DDBJ databases">
        <title>Genome sequencing of Mucilaginibacter sp. HYN0043.</title>
        <authorList>
            <person name="Kim M."/>
            <person name="Yi H."/>
        </authorList>
    </citation>
    <scope>NUCLEOTIDE SEQUENCE [LARGE SCALE GENOMIC DNA]</scope>
    <source>
        <strain evidence="7 8">HYN0043</strain>
    </source>
</reference>
<evidence type="ECO:0000256" key="2">
    <source>
        <dbReference type="ARBA" id="ARBA00022475"/>
    </source>
</evidence>
<keyword evidence="5 6" id="KW-0472">Membrane</keyword>
<feature type="transmembrane region" description="Helical" evidence="6">
    <location>
        <begin position="146"/>
        <end position="165"/>
    </location>
</feature>
<feature type="transmembrane region" description="Helical" evidence="6">
    <location>
        <begin position="171"/>
        <end position="194"/>
    </location>
</feature>
<comment type="subcellular location">
    <subcellularLocation>
        <location evidence="1">Cell membrane</location>
        <topology evidence="1">Multi-pass membrane protein</topology>
    </subcellularLocation>
</comment>